<dbReference type="AlphaFoldDB" id="A0A9E6XTJ6"/>
<dbReference type="CTD" id="4541"/>
<gene>
    <name evidence="2" type="primary">ND6</name>
</gene>
<organism evidence="2">
    <name type="scientific">Yangisunda tiani</name>
    <dbReference type="NCBI Taxonomy" id="2873912"/>
    <lineage>
        <taxon>Eukaryota</taxon>
        <taxon>Metazoa</taxon>
        <taxon>Ecdysozoa</taxon>
        <taxon>Arthropoda</taxon>
        <taxon>Hexapoda</taxon>
        <taxon>Insecta</taxon>
        <taxon>Pterygota</taxon>
        <taxon>Neoptera</taxon>
        <taxon>Paraneoptera</taxon>
        <taxon>Hemiptera</taxon>
        <taxon>Auchenorrhyncha</taxon>
        <taxon>Membracoidea</taxon>
        <taxon>Cicadellidae</taxon>
        <taxon>Typhlocybinae</taxon>
        <taxon>Typhlocybini</taxon>
        <taxon>Yangisunda</taxon>
    </lineage>
</organism>
<keyword evidence="1" id="KW-0812">Transmembrane</keyword>
<name>A0A9E6XTJ6_9HEMI</name>
<proteinExistence type="predicted"/>
<dbReference type="RefSeq" id="YP_010583010.1">
    <property type="nucleotide sequence ID" value="NC_069170.1"/>
</dbReference>
<evidence type="ECO:0000313" key="2">
    <source>
        <dbReference type="EMBL" id="UGN61456.1"/>
    </source>
</evidence>
<geneLocation type="mitochondrion" evidence="2"/>
<keyword evidence="2" id="KW-0496">Mitochondrion</keyword>
<keyword evidence="1" id="KW-0472">Membrane</keyword>
<accession>A0A9E6XTJ6</accession>
<protein>
    <submittedName>
        <fullName evidence="2">NADH dehydrogenase subunit 6</fullName>
    </submittedName>
</protein>
<sequence length="161" mass="18901">MTMKLMMIISSLNLVMNNPMSMGFLLMTQTMMMILLMNKMMTSSWFTMITFMMMIGALLIMFMYMSSIASNEKFKMKANMMIIILIMLTMLISEEMMLESQIKETIEYKTTNNFNMSLTKIYNKKSMMLTIMLVMYLLLTMISVTKLVKHHKGPLRAMNYE</sequence>
<keyword evidence="1" id="KW-1133">Transmembrane helix</keyword>
<dbReference type="GeneID" id="77419562"/>
<evidence type="ECO:0000256" key="1">
    <source>
        <dbReference type="SAM" id="Phobius"/>
    </source>
</evidence>
<feature type="transmembrane region" description="Helical" evidence="1">
    <location>
        <begin position="126"/>
        <end position="148"/>
    </location>
</feature>
<dbReference type="EMBL" id="MW284833">
    <property type="protein sequence ID" value="UGN61456.1"/>
    <property type="molecule type" value="Genomic_DNA"/>
</dbReference>
<reference evidence="2" key="1">
    <citation type="submission" date="2020-11" db="EMBL/GenBank/DDBJ databases">
        <title>Mitogenomic phylogeny of Typhlocybinae (Hemiptera: Cicadellidae): tribal classification and character evolution.</title>
        <authorList>
            <person name="Yan B."/>
            <person name="Yang M."/>
        </authorList>
    </citation>
    <scope>NUCLEOTIDE SEQUENCE</scope>
</reference>